<dbReference type="RefSeq" id="XP_030845487.1">
    <property type="nucleotide sequence ID" value="XM_030989627.1"/>
</dbReference>
<evidence type="ECO:0000256" key="1">
    <source>
        <dbReference type="ARBA" id="ARBA00009102"/>
    </source>
</evidence>
<evidence type="ECO:0000256" key="2">
    <source>
        <dbReference type="ARBA" id="ARBA00019694"/>
    </source>
</evidence>
<dbReference type="EnsemblMetazoa" id="XM_030989627">
    <property type="protein sequence ID" value="XP_030845487"/>
    <property type="gene ID" value="LOC752848"/>
</dbReference>
<proteinExistence type="inferred from homology"/>
<dbReference type="KEGG" id="spu:752848"/>
<feature type="compositionally biased region" description="Polar residues" evidence="3">
    <location>
        <begin position="251"/>
        <end position="271"/>
    </location>
</feature>
<dbReference type="OrthoDB" id="7690434at2759"/>
<comment type="similarity">
    <text evidence="1">Belongs to the Mediator complex subunit 25 family.</text>
</comment>
<organism evidence="5 6">
    <name type="scientific">Strongylocentrotus purpuratus</name>
    <name type="common">Purple sea urchin</name>
    <dbReference type="NCBI Taxonomy" id="7668"/>
    <lineage>
        <taxon>Eukaryota</taxon>
        <taxon>Metazoa</taxon>
        <taxon>Echinodermata</taxon>
        <taxon>Eleutherozoa</taxon>
        <taxon>Echinozoa</taxon>
        <taxon>Echinoidea</taxon>
        <taxon>Euechinoidea</taxon>
        <taxon>Echinacea</taxon>
        <taxon>Camarodonta</taxon>
        <taxon>Echinidea</taxon>
        <taxon>Strongylocentrotidae</taxon>
        <taxon>Strongylocentrotus</taxon>
    </lineage>
</organism>
<evidence type="ECO:0000313" key="5">
    <source>
        <dbReference type="EnsemblMetazoa" id="XP_030845487"/>
    </source>
</evidence>
<dbReference type="SUPFAM" id="SSF53300">
    <property type="entry name" value="vWA-like"/>
    <property type="match status" value="1"/>
</dbReference>
<feature type="region of interest" description="Disordered" evidence="3">
    <location>
        <begin position="224"/>
        <end position="284"/>
    </location>
</feature>
<dbReference type="PANTHER" id="PTHR12433">
    <property type="entry name" value="MEDIATOR OF RNA POLYMERASE II TRANSCRIPTION SUBUNIT 25"/>
    <property type="match status" value="1"/>
</dbReference>
<keyword evidence="6" id="KW-1185">Reference proteome</keyword>
<dbReference type="PANTHER" id="PTHR12433:SF11">
    <property type="entry name" value="MEDIATOR OF RNA POLYMERASE II TRANSCRIPTION SUBUNIT 25"/>
    <property type="match status" value="1"/>
</dbReference>
<evidence type="ECO:0000313" key="6">
    <source>
        <dbReference type="Proteomes" id="UP000007110"/>
    </source>
</evidence>
<evidence type="ECO:0000259" key="4">
    <source>
        <dbReference type="Pfam" id="PF11265"/>
    </source>
</evidence>
<dbReference type="Pfam" id="PF11265">
    <property type="entry name" value="Med25_VWA"/>
    <property type="match status" value="1"/>
</dbReference>
<evidence type="ECO:0000256" key="3">
    <source>
        <dbReference type="SAM" id="MobiDB-lite"/>
    </source>
</evidence>
<dbReference type="GeneID" id="752848"/>
<dbReference type="AlphaFoldDB" id="A0A7M7P8M6"/>
<sequence>MVILQEGKYTDVVFVIEGNASLGAYFDELKGNYILPTLVHFNGGPLIDSDFTGDYEKTVFSLVVFNSVDCFPGPAISCTTPTSNAKEFMRTLDKILFIGGGGESHSLLAEGLGGAMQIFDHMKIRREARTKIDKMCILITNSPPFSIPAMECGHYSGYTAEQLAVLMGERNVNLSIMSPRKLGVLQRLYDKSCAELQVVPSKDYAKDERHLILLKGFELQERVPESKESIKQVPGNASPRRTLPSGGMKNSPGQSPNTKFKVPTTQSIASQGQGGAPGKFCTLC</sequence>
<reference evidence="6" key="1">
    <citation type="submission" date="2015-02" db="EMBL/GenBank/DDBJ databases">
        <title>Genome sequencing for Strongylocentrotus purpuratus.</title>
        <authorList>
            <person name="Murali S."/>
            <person name="Liu Y."/>
            <person name="Vee V."/>
            <person name="English A."/>
            <person name="Wang M."/>
            <person name="Skinner E."/>
            <person name="Han Y."/>
            <person name="Muzny D.M."/>
            <person name="Worley K.C."/>
            <person name="Gibbs R.A."/>
        </authorList>
    </citation>
    <scope>NUCLEOTIDE SEQUENCE</scope>
</reference>
<dbReference type="InParanoid" id="A0A7M7P8M6"/>
<name>A0A7M7P8M6_STRPU</name>
<reference evidence="5" key="2">
    <citation type="submission" date="2021-01" db="UniProtKB">
        <authorList>
            <consortium name="EnsemblMetazoa"/>
        </authorList>
    </citation>
    <scope>IDENTIFICATION</scope>
</reference>
<accession>A0A7M7P8M6</accession>
<dbReference type="OMA" id="GMKNSPG"/>
<dbReference type="InterPro" id="IPR021419">
    <property type="entry name" value="Mediator_Med25_VWA"/>
</dbReference>
<dbReference type="InterPro" id="IPR036465">
    <property type="entry name" value="vWFA_dom_sf"/>
</dbReference>
<feature type="domain" description="Mediator of RNA polymerase II transcription subunit 25 von Willebrand factor type A" evidence="4">
    <location>
        <begin position="8"/>
        <end position="217"/>
    </location>
</feature>
<dbReference type="Proteomes" id="UP000007110">
    <property type="component" value="Unassembled WGS sequence"/>
</dbReference>
<protein>
    <recommendedName>
        <fullName evidence="2">Mediator of RNA polymerase II transcription subunit 25</fullName>
    </recommendedName>
</protein>